<proteinExistence type="predicted"/>
<evidence type="ECO:0000313" key="7">
    <source>
        <dbReference type="EMBL" id="CAG5126141.1"/>
    </source>
</evidence>
<feature type="transmembrane region" description="Helical" evidence="5">
    <location>
        <begin position="136"/>
        <end position="158"/>
    </location>
</feature>
<keyword evidence="8" id="KW-1185">Reference proteome</keyword>
<evidence type="ECO:0000256" key="4">
    <source>
        <dbReference type="ARBA" id="ARBA00023136"/>
    </source>
</evidence>
<evidence type="ECO:0000256" key="5">
    <source>
        <dbReference type="SAM" id="Phobius"/>
    </source>
</evidence>
<dbReference type="InterPro" id="IPR050186">
    <property type="entry name" value="TPT_transporter"/>
</dbReference>
<feature type="transmembrane region" description="Helical" evidence="5">
    <location>
        <begin position="54"/>
        <end position="72"/>
    </location>
</feature>
<keyword evidence="2 5" id="KW-0812">Transmembrane</keyword>
<sequence length="238" mass="26547">MITSLGLFICRQANVFQPKSLPILSMLPLAFSFCGFVVLTNLSLESNTVGTYQIIKTMTTPCIIIIQTYFYGRSFSRNVKLSLVPITIGVVLNSWYDVKFNLPGIIFAISGVLVTSVYQVWVGEKQHELQVNSMQLLYYQAPLSAFLLLFVIPCFEPLDAFHGVFFNWPLQALVAVFISACVAFTVNLSIFWIIGNTSPVTYNMIGHLKFCMTLLGGYLLFQDPIQSLQLIGIVTTIG</sequence>
<organism evidence="7 8">
    <name type="scientific">Candidula unifasciata</name>
    <dbReference type="NCBI Taxonomy" id="100452"/>
    <lineage>
        <taxon>Eukaryota</taxon>
        <taxon>Metazoa</taxon>
        <taxon>Spiralia</taxon>
        <taxon>Lophotrochozoa</taxon>
        <taxon>Mollusca</taxon>
        <taxon>Gastropoda</taxon>
        <taxon>Heterobranchia</taxon>
        <taxon>Euthyneura</taxon>
        <taxon>Panpulmonata</taxon>
        <taxon>Eupulmonata</taxon>
        <taxon>Stylommatophora</taxon>
        <taxon>Helicina</taxon>
        <taxon>Helicoidea</taxon>
        <taxon>Geomitridae</taxon>
        <taxon>Candidula</taxon>
    </lineage>
</organism>
<accession>A0A8S3ZGR0</accession>
<feature type="transmembrane region" description="Helical" evidence="5">
    <location>
        <begin position="102"/>
        <end position="124"/>
    </location>
</feature>
<dbReference type="GO" id="GO:0016020">
    <property type="term" value="C:membrane"/>
    <property type="evidence" value="ECO:0007669"/>
    <property type="project" value="UniProtKB-SubCell"/>
</dbReference>
<feature type="non-terminal residue" evidence="7">
    <location>
        <position position="238"/>
    </location>
</feature>
<evidence type="ECO:0000313" key="8">
    <source>
        <dbReference type="Proteomes" id="UP000678393"/>
    </source>
</evidence>
<name>A0A8S3ZGR0_9EUPU</name>
<feature type="domain" description="Sugar phosphate transporter" evidence="6">
    <location>
        <begin position="22"/>
        <end position="237"/>
    </location>
</feature>
<evidence type="ECO:0000256" key="1">
    <source>
        <dbReference type="ARBA" id="ARBA00004141"/>
    </source>
</evidence>
<feature type="transmembrane region" description="Helical" evidence="5">
    <location>
        <begin position="79"/>
        <end position="96"/>
    </location>
</feature>
<comment type="caution">
    <text evidence="7">The sequence shown here is derived from an EMBL/GenBank/DDBJ whole genome shotgun (WGS) entry which is preliminary data.</text>
</comment>
<reference evidence="7" key="1">
    <citation type="submission" date="2021-04" db="EMBL/GenBank/DDBJ databases">
        <authorList>
            <consortium name="Molecular Ecology Group"/>
        </authorList>
    </citation>
    <scope>NUCLEOTIDE SEQUENCE</scope>
</reference>
<evidence type="ECO:0000256" key="3">
    <source>
        <dbReference type="ARBA" id="ARBA00022989"/>
    </source>
</evidence>
<dbReference type="OrthoDB" id="5547497at2759"/>
<dbReference type="Proteomes" id="UP000678393">
    <property type="component" value="Unassembled WGS sequence"/>
</dbReference>
<feature type="transmembrane region" description="Helical" evidence="5">
    <location>
        <begin position="21"/>
        <end position="42"/>
    </location>
</feature>
<dbReference type="EMBL" id="CAJHNH020002269">
    <property type="protein sequence ID" value="CAG5126141.1"/>
    <property type="molecule type" value="Genomic_DNA"/>
</dbReference>
<comment type="subcellular location">
    <subcellularLocation>
        <location evidence="1">Membrane</location>
        <topology evidence="1">Multi-pass membrane protein</topology>
    </subcellularLocation>
</comment>
<keyword evidence="4 5" id="KW-0472">Membrane</keyword>
<evidence type="ECO:0000259" key="6">
    <source>
        <dbReference type="Pfam" id="PF03151"/>
    </source>
</evidence>
<evidence type="ECO:0000256" key="2">
    <source>
        <dbReference type="ARBA" id="ARBA00022692"/>
    </source>
</evidence>
<dbReference type="PANTHER" id="PTHR11132">
    <property type="entry name" value="SOLUTE CARRIER FAMILY 35"/>
    <property type="match status" value="1"/>
</dbReference>
<keyword evidence="3 5" id="KW-1133">Transmembrane helix</keyword>
<dbReference type="Pfam" id="PF03151">
    <property type="entry name" value="TPT"/>
    <property type="match status" value="1"/>
</dbReference>
<dbReference type="InterPro" id="IPR004853">
    <property type="entry name" value="Sugar_P_trans_dom"/>
</dbReference>
<protein>
    <recommendedName>
        <fullName evidence="6">Sugar phosphate transporter domain-containing protein</fullName>
    </recommendedName>
</protein>
<gene>
    <name evidence="7" type="ORF">CUNI_LOCUS11699</name>
</gene>
<dbReference type="AlphaFoldDB" id="A0A8S3ZGR0"/>
<feature type="transmembrane region" description="Helical" evidence="5">
    <location>
        <begin position="170"/>
        <end position="194"/>
    </location>
</feature>